<dbReference type="EMBL" id="VSRR010001574">
    <property type="protein sequence ID" value="MPC26232.1"/>
    <property type="molecule type" value="Genomic_DNA"/>
</dbReference>
<gene>
    <name evidence="1" type="ORF">E2C01_019367</name>
</gene>
<dbReference type="Proteomes" id="UP000324222">
    <property type="component" value="Unassembled WGS sequence"/>
</dbReference>
<proteinExistence type="predicted"/>
<evidence type="ECO:0000313" key="1">
    <source>
        <dbReference type="EMBL" id="MPC26232.1"/>
    </source>
</evidence>
<organism evidence="1 2">
    <name type="scientific">Portunus trituberculatus</name>
    <name type="common">Swimming crab</name>
    <name type="synonym">Neptunus trituberculatus</name>
    <dbReference type="NCBI Taxonomy" id="210409"/>
    <lineage>
        <taxon>Eukaryota</taxon>
        <taxon>Metazoa</taxon>
        <taxon>Ecdysozoa</taxon>
        <taxon>Arthropoda</taxon>
        <taxon>Crustacea</taxon>
        <taxon>Multicrustacea</taxon>
        <taxon>Malacostraca</taxon>
        <taxon>Eumalacostraca</taxon>
        <taxon>Eucarida</taxon>
        <taxon>Decapoda</taxon>
        <taxon>Pleocyemata</taxon>
        <taxon>Brachyura</taxon>
        <taxon>Eubrachyura</taxon>
        <taxon>Portunoidea</taxon>
        <taxon>Portunidae</taxon>
        <taxon>Portuninae</taxon>
        <taxon>Portunus</taxon>
    </lineage>
</organism>
<protein>
    <submittedName>
        <fullName evidence="1">Uncharacterized protein</fullName>
    </submittedName>
</protein>
<dbReference type="AlphaFoldDB" id="A0A5B7DX03"/>
<comment type="caution">
    <text evidence="1">The sequence shown here is derived from an EMBL/GenBank/DDBJ whole genome shotgun (WGS) entry which is preliminary data.</text>
</comment>
<sequence length="88" mass="10116">MIDTSSQRDIDKVHRVTNSWDLHFILNKCAVLCYQRGSADWNNIASLQHYHMDNTDFSIQSTHKDSILIFHLHISTTVKKAAGLAEVY</sequence>
<name>A0A5B7DX03_PORTR</name>
<evidence type="ECO:0000313" key="2">
    <source>
        <dbReference type="Proteomes" id="UP000324222"/>
    </source>
</evidence>
<accession>A0A5B7DX03</accession>
<keyword evidence="2" id="KW-1185">Reference proteome</keyword>
<reference evidence="1 2" key="1">
    <citation type="submission" date="2019-05" db="EMBL/GenBank/DDBJ databases">
        <title>Another draft genome of Portunus trituberculatus and its Hox gene families provides insights of decapod evolution.</title>
        <authorList>
            <person name="Jeong J.-H."/>
            <person name="Song I."/>
            <person name="Kim S."/>
            <person name="Choi T."/>
            <person name="Kim D."/>
            <person name="Ryu S."/>
            <person name="Kim W."/>
        </authorList>
    </citation>
    <scope>NUCLEOTIDE SEQUENCE [LARGE SCALE GENOMIC DNA]</scope>
    <source>
        <tissue evidence="1">Muscle</tissue>
    </source>
</reference>